<evidence type="ECO:0000256" key="1">
    <source>
        <dbReference type="ARBA" id="ARBA00004370"/>
    </source>
</evidence>
<dbReference type="FunFam" id="2.60.40.10:FF:000052">
    <property type="entry name" value="Contactin 1"/>
    <property type="match status" value="1"/>
</dbReference>
<evidence type="ECO:0000313" key="10">
    <source>
        <dbReference type="Proteomes" id="UP000735302"/>
    </source>
</evidence>
<dbReference type="Gene3D" id="2.60.40.10">
    <property type="entry name" value="Immunoglobulins"/>
    <property type="match status" value="6"/>
</dbReference>
<evidence type="ECO:0000256" key="3">
    <source>
        <dbReference type="ARBA" id="ARBA00023136"/>
    </source>
</evidence>
<organism evidence="9 10">
    <name type="scientific">Plakobranchus ocellatus</name>
    <dbReference type="NCBI Taxonomy" id="259542"/>
    <lineage>
        <taxon>Eukaryota</taxon>
        <taxon>Metazoa</taxon>
        <taxon>Spiralia</taxon>
        <taxon>Lophotrochozoa</taxon>
        <taxon>Mollusca</taxon>
        <taxon>Gastropoda</taxon>
        <taxon>Heterobranchia</taxon>
        <taxon>Euthyneura</taxon>
        <taxon>Panpulmonata</taxon>
        <taxon>Sacoglossa</taxon>
        <taxon>Placobranchoidea</taxon>
        <taxon>Plakobranchidae</taxon>
        <taxon>Plakobranchus</taxon>
    </lineage>
</organism>
<dbReference type="InterPro" id="IPR016187">
    <property type="entry name" value="CTDL_fold"/>
</dbReference>
<dbReference type="InterPro" id="IPR003961">
    <property type="entry name" value="FN3_dom"/>
</dbReference>
<dbReference type="PROSITE" id="PS50853">
    <property type="entry name" value="FN3"/>
    <property type="match status" value="1"/>
</dbReference>
<dbReference type="Proteomes" id="UP000735302">
    <property type="component" value="Unassembled WGS sequence"/>
</dbReference>
<dbReference type="Pfam" id="PF13927">
    <property type="entry name" value="Ig_3"/>
    <property type="match status" value="3"/>
</dbReference>
<feature type="domain" description="Ig-like" evidence="7">
    <location>
        <begin position="157"/>
        <end position="239"/>
    </location>
</feature>
<dbReference type="CDD" id="cd00037">
    <property type="entry name" value="CLECT"/>
    <property type="match status" value="1"/>
</dbReference>
<dbReference type="GO" id="GO:0016020">
    <property type="term" value="C:membrane"/>
    <property type="evidence" value="ECO:0007669"/>
    <property type="project" value="UniProtKB-SubCell"/>
</dbReference>
<dbReference type="SMART" id="SM00060">
    <property type="entry name" value="FN3"/>
    <property type="match status" value="1"/>
</dbReference>
<dbReference type="InterPro" id="IPR003599">
    <property type="entry name" value="Ig_sub"/>
</dbReference>
<keyword evidence="6" id="KW-0393">Immunoglobulin domain</keyword>
<dbReference type="SUPFAM" id="SSF48726">
    <property type="entry name" value="Immunoglobulin"/>
    <property type="match status" value="5"/>
</dbReference>
<dbReference type="SUPFAM" id="SSF49265">
    <property type="entry name" value="Fibronectin type III"/>
    <property type="match status" value="1"/>
</dbReference>
<evidence type="ECO:0000256" key="4">
    <source>
        <dbReference type="ARBA" id="ARBA00023157"/>
    </source>
</evidence>
<dbReference type="InterPro" id="IPR036179">
    <property type="entry name" value="Ig-like_dom_sf"/>
</dbReference>
<feature type="domain" description="Ig-like" evidence="7">
    <location>
        <begin position="272"/>
        <end position="353"/>
    </location>
</feature>
<proteinExistence type="predicted"/>
<dbReference type="InterPro" id="IPR007110">
    <property type="entry name" value="Ig-like_dom"/>
</dbReference>
<accession>A0AAV3Z3J4</accession>
<reference evidence="9 10" key="1">
    <citation type="journal article" date="2021" name="Elife">
        <title>Chloroplast acquisition without the gene transfer in kleptoplastic sea slugs, Plakobranchus ocellatus.</title>
        <authorList>
            <person name="Maeda T."/>
            <person name="Takahashi S."/>
            <person name="Yoshida T."/>
            <person name="Shimamura S."/>
            <person name="Takaki Y."/>
            <person name="Nagai Y."/>
            <person name="Toyoda A."/>
            <person name="Suzuki Y."/>
            <person name="Arimoto A."/>
            <person name="Ishii H."/>
            <person name="Satoh N."/>
            <person name="Nishiyama T."/>
            <person name="Hasebe M."/>
            <person name="Maruyama T."/>
            <person name="Minagawa J."/>
            <person name="Obokata J."/>
            <person name="Shigenobu S."/>
        </authorList>
    </citation>
    <scope>NUCLEOTIDE SEQUENCE [LARGE SCALE GENOMIC DNA]</scope>
</reference>
<keyword evidence="4" id="KW-1015">Disulfide bond</keyword>
<dbReference type="SUPFAM" id="SSF56436">
    <property type="entry name" value="C-type lectin-like"/>
    <property type="match status" value="1"/>
</dbReference>
<gene>
    <name evidence="9" type="ORF">PoB_001623500</name>
</gene>
<dbReference type="FunFam" id="2.60.40.10:FF:000004">
    <property type="entry name" value="DCC isoform 1"/>
    <property type="match status" value="1"/>
</dbReference>
<evidence type="ECO:0000256" key="6">
    <source>
        <dbReference type="ARBA" id="ARBA00023319"/>
    </source>
</evidence>
<feature type="domain" description="Ig-like" evidence="7">
    <location>
        <begin position="565"/>
        <end position="635"/>
    </location>
</feature>
<keyword evidence="5" id="KW-0325">Glycoprotein</keyword>
<dbReference type="GO" id="GO:0098609">
    <property type="term" value="P:cell-cell adhesion"/>
    <property type="evidence" value="ECO:0007669"/>
    <property type="project" value="TreeGrafter"/>
</dbReference>
<feature type="domain" description="Fibronectin type-III" evidence="8">
    <location>
        <begin position="655"/>
        <end position="771"/>
    </location>
</feature>
<dbReference type="InterPro" id="IPR003598">
    <property type="entry name" value="Ig_sub2"/>
</dbReference>
<name>A0AAV3Z3J4_9GAST</name>
<protein>
    <submittedName>
        <fullName evidence="9">Contactin</fullName>
    </submittedName>
</protein>
<dbReference type="PANTHER" id="PTHR44170:SF6">
    <property type="entry name" value="CONTACTIN"/>
    <property type="match status" value="1"/>
</dbReference>
<sequence>MESAYMLRVDSAEENSFVTSWLLTHTFHRGLQPWWAGELGLTSDLRWEANGRFLTPKEDYWLEGREQIILPTTRVVFSLDKILQEYKWSVAPVKSRLPYICEIKRVEAHRVLQQNRDFTARDAGRYQCVASNKLGSILSDPGTIIFGHISDFSNDVPGVVRTNLFQGSVLTCDLPNFHPAVHIKWYKEKSGPNFLRTDLQPQQFVSLNGRLYFSETSPLDAGFYHCSVRLEAGSGRVMSSPQYPSRTSKGIRLDVSGQAAANYQPDIHNDFPAVYPSPPMVGRDMVLECFAYGLMPLHYTWTKDNGPIPSRAVLLEQGRVLQIEDARLEDGGNYTCRVARDERIFQEKTLHVTLGAVPFFPHPLRDQHLDMGSQFTWRCKATAFPKPVYTWLINGKILNSKPGVIEVRQNVLFIAKADPDLHPGMYQCSATNVHGTRLTSAQLRVLAFAPTFSKRPLNPSQLATIGGSVTLTCRPEAAPRPSIKWLKNDVEVPDTNDREARVVYMTNGNLRISTVQLSDQGSYTCVASNVMGSAYSTGILTIVARAVINIAPIDQRVDITGTAFLPCQASHDRKLQDMVYMWYQNGLPVNMTRDGHYAQGMRGGVTGLYIINAQLRHAGQYTCAAVTVDDVRSYSAWLQVYGHIDVHHFLQCPGPPGECAAVRGSLLGQSVNLTWTPGPNNGASIDHFLVEFRTNFSPVWRVLRDDVKTSVVCDMAQVNPAIPTSRRRLGQCRLLLPDLKSGAIYSFRVTGVNRYGPGVASLSSQGFVPLGNKKRTTALTSSFDHSLMGVAILESVLFNHAFINGAETAHRES</sequence>
<keyword evidence="10" id="KW-1185">Reference proteome</keyword>
<evidence type="ECO:0000259" key="8">
    <source>
        <dbReference type="PROSITE" id="PS50853"/>
    </source>
</evidence>
<evidence type="ECO:0000256" key="5">
    <source>
        <dbReference type="ARBA" id="ARBA00023180"/>
    </source>
</evidence>
<feature type="domain" description="Ig-like" evidence="7">
    <location>
        <begin position="450"/>
        <end position="541"/>
    </location>
</feature>
<dbReference type="InterPro" id="IPR016186">
    <property type="entry name" value="C-type_lectin-like/link_sf"/>
</dbReference>
<dbReference type="EMBL" id="BLXT01001947">
    <property type="protein sequence ID" value="GFN89729.1"/>
    <property type="molecule type" value="Genomic_DNA"/>
</dbReference>
<feature type="domain" description="Ig-like" evidence="7">
    <location>
        <begin position="358"/>
        <end position="444"/>
    </location>
</feature>
<keyword evidence="3" id="KW-0472">Membrane</keyword>
<dbReference type="PROSITE" id="PS50835">
    <property type="entry name" value="IG_LIKE"/>
    <property type="match status" value="5"/>
</dbReference>
<dbReference type="Pfam" id="PF00041">
    <property type="entry name" value="fn3"/>
    <property type="match status" value="1"/>
</dbReference>
<dbReference type="SMART" id="SM00409">
    <property type="entry name" value="IG"/>
    <property type="match status" value="5"/>
</dbReference>
<evidence type="ECO:0000256" key="2">
    <source>
        <dbReference type="ARBA" id="ARBA00022737"/>
    </source>
</evidence>
<dbReference type="InterPro" id="IPR036116">
    <property type="entry name" value="FN3_sf"/>
</dbReference>
<dbReference type="CDD" id="cd00063">
    <property type="entry name" value="FN3"/>
    <property type="match status" value="1"/>
</dbReference>
<comment type="caution">
    <text evidence="9">The sequence shown here is derived from an EMBL/GenBank/DDBJ whole genome shotgun (WGS) entry which is preliminary data.</text>
</comment>
<keyword evidence="2" id="KW-0677">Repeat</keyword>
<dbReference type="Gene3D" id="3.10.100.10">
    <property type="entry name" value="Mannose-Binding Protein A, subunit A"/>
    <property type="match status" value="1"/>
</dbReference>
<dbReference type="SMART" id="SM00408">
    <property type="entry name" value="IGc2"/>
    <property type="match status" value="4"/>
</dbReference>
<dbReference type="AlphaFoldDB" id="A0AAV3Z3J4"/>
<comment type="subcellular location">
    <subcellularLocation>
        <location evidence="1">Membrane</location>
    </subcellularLocation>
</comment>
<evidence type="ECO:0000259" key="7">
    <source>
        <dbReference type="PROSITE" id="PS50835"/>
    </source>
</evidence>
<dbReference type="PANTHER" id="PTHR44170">
    <property type="entry name" value="PROTEIN SIDEKICK"/>
    <property type="match status" value="1"/>
</dbReference>
<dbReference type="InterPro" id="IPR013783">
    <property type="entry name" value="Ig-like_fold"/>
</dbReference>
<evidence type="ECO:0000313" key="9">
    <source>
        <dbReference type="EMBL" id="GFN89729.1"/>
    </source>
</evidence>